<sequence length="681" mass="75881">MNQPSMKWLFRTLAVLLLVGLVAACGAPAGTPQESAPAEQAQPQGQQEAAPAAPQEAPAVATDQKEAPILAEKVAAGELPPLEERLPADPKVVQPVESLGQYGGTWRMGLRGGQDNALLVRTIAYEHLVRWTPDWTGIEPNIASAYEANEDATEFIFHLREGMKWSDGEPFTADDLVFWWDHVATNSELNPGGPPSWMVTGGEPGNVEKVDDYTVRFTFKTPNGLFLQRLATPSGADATRYPQHYCQQFHREFNSDNLDALIQEAGANDWVNLFQLKCSGVPGTPYDARWQNGDLPTLNGWILTTPYGAGTQVVAERNPYYWKVDPEGRQLPYIDKVVYEVGEDVEVLVLKALNGEIDMQDRHIGTLANKAVFADNMEAGGYHFYDTIPSSMNTMIIALNLTHKDPMKREIYQNKDFRIGLSHAINRQEIIDVVYVGQGEPWQLAPRPTSPFYNERLAKQYTEYDVDLANEYLDKVLPDKDANGMRLGPDGQPFAIAVDVTATQQDRIDALELVKGYWAAVGIELQIKTMDRSLMYTRKDSNEHDAAVWGGDGGLDVILEPRWYFPFSSESLYAEAWQSWYNNPTGEGALTPPEEPPAGPKKQMELYDQLKATGDADKQAELMRQILEIAADEFYAIGISLPAPGYGIVRNNFHNVPESMPGSWLYPNPGPTNPEQYWIEQ</sequence>
<dbReference type="GO" id="GO:1904680">
    <property type="term" value="F:peptide transmembrane transporter activity"/>
    <property type="evidence" value="ECO:0007669"/>
    <property type="project" value="TreeGrafter"/>
</dbReference>
<comment type="caution">
    <text evidence="5">The sequence shown here is derived from an EMBL/GenBank/DDBJ whole genome shotgun (WGS) entry which is preliminary data.</text>
</comment>
<dbReference type="Proteomes" id="UP000317371">
    <property type="component" value="Unassembled WGS sequence"/>
</dbReference>
<proteinExistence type="predicted"/>
<dbReference type="GO" id="GO:0015833">
    <property type="term" value="P:peptide transport"/>
    <property type="evidence" value="ECO:0007669"/>
    <property type="project" value="TreeGrafter"/>
</dbReference>
<feature type="region of interest" description="Disordered" evidence="2">
    <location>
        <begin position="29"/>
        <end position="64"/>
    </location>
</feature>
<feature type="signal peptide" evidence="3">
    <location>
        <begin position="1"/>
        <end position="29"/>
    </location>
</feature>
<evidence type="ECO:0000256" key="2">
    <source>
        <dbReference type="SAM" id="MobiDB-lite"/>
    </source>
</evidence>
<dbReference type="RefSeq" id="WP_141610231.1">
    <property type="nucleotide sequence ID" value="NZ_VIGC02000012.1"/>
</dbReference>
<reference evidence="5 6" key="1">
    <citation type="submission" date="2019-06" db="EMBL/GenBank/DDBJ databases">
        <title>Genome sequence of Litorilinea aerophila BAA-2444.</title>
        <authorList>
            <person name="Maclea K.S."/>
            <person name="Maurais E.G."/>
            <person name="Iannazzi L.C."/>
        </authorList>
    </citation>
    <scope>NUCLEOTIDE SEQUENCE [LARGE SCALE GENOMIC DNA]</scope>
    <source>
        <strain evidence="5 6">ATCC BAA-2444</strain>
    </source>
</reference>
<evidence type="ECO:0000259" key="4">
    <source>
        <dbReference type="Pfam" id="PF00496"/>
    </source>
</evidence>
<dbReference type="SUPFAM" id="SSF53850">
    <property type="entry name" value="Periplasmic binding protein-like II"/>
    <property type="match status" value="1"/>
</dbReference>
<gene>
    <name evidence="5" type="ORF">FKZ61_11285</name>
</gene>
<evidence type="ECO:0000313" key="6">
    <source>
        <dbReference type="Proteomes" id="UP000317371"/>
    </source>
</evidence>
<dbReference type="InterPro" id="IPR023765">
    <property type="entry name" value="SBP_5_CS"/>
</dbReference>
<protein>
    <submittedName>
        <fullName evidence="5">ABC transporter substrate-binding protein</fullName>
    </submittedName>
</protein>
<evidence type="ECO:0000313" key="5">
    <source>
        <dbReference type="EMBL" id="TQE95696.1"/>
    </source>
</evidence>
<dbReference type="EMBL" id="VIGC01000012">
    <property type="protein sequence ID" value="TQE95696.1"/>
    <property type="molecule type" value="Genomic_DNA"/>
</dbReference>
<feature type="domain" description="Solute-binding protein family 5" evidence="4">
    <location>
        <begin position="138"/>
        <end position="554"/>
    </location>
</feature>
<dbReference type="PROSITE" id="PS01040">
    <property type="entry name" value="SBP_BACTERIAL_5"/>
    <property type="match status" value="1"/>
</dbReference>
<evidence type="ECO:0000256" key="1">
    <source>
        <dbReference type="ARBA" id="ARBA00004193"/>
    </source>
</evidence>
<keyword evidence="3" id="KW-0732">Signal</keyword>
<dbReference type="InterPro" id="IPR000914">
    <property type="entry name" value="SBP_5_dom"/>
</dbReference>
<dbReference type="PANTHER" id="PTHR30290">
    <property type="entry name" value="PERIPLASMIC BINDING COMPONENT OF ABC TRANSPORTER"/>
    <property type="match status" value="1"/>
</dbReference>
<dbReference type="Gene3D" id="3.10.105.10">
    <property type="entry name" value="Dipeptide-binding Protein, Domain 3"/>
    <property type="match status" value="1"/>
</dbReference>
<dbReference type="GO" id="GO:0042597">
    <property type="term" value="C:periplasmic space"/>
    <property type="evidence" value="ECO:0007669"/>
    <property type="project" value="UniProtKB-ARBA"/>
</dbReference>
<evidence type="ECO:0000256" key="3">
    <source>
        <dbReference type="SAM" id="SignalP"/>
    </source>
</evidence>
<comment type="subcellular location">
    <subcellularLocation>
        <location evidence="1">Cell membrane</location>
        <topology evidence="1">Lipid-anchor</topology>
    </subcellularLocation>
</comment>
<dbReference type="Pfam" id="PF00496">
    <property type="entry name" value="SBP_bac_5"/>
    <property type="match status" value="1"/>
</dbReference>
<name>A0A540VG01_9CHLR</name>
<dbReference type="InParanoid" id="A0A540VG01"/>
<dbReference type="AlphaFoldDB" id="A0A540VG01"/>
<accession>A0A540VG01</accession>
<organism evidence="5 6">
    <name type="scientific">Litorilinea aerophila</name>
    <dbReference type="NCBI Taxonomy" id="1204385"/>
    <lineage>
        <taxon>Bacteria</taxon>
        <taxon>Bacillati</taxon>
        <taxon>Chloroflexota</taxon>
        <taxon>Caldilineae</taxon>
        <taxon>Caldilineales</taxon>
        <taxon>Caldilineaceae</taxon>
        <taxon>Litorilinea</taxon>
    </lineage>
</organism>
<feature type="chain" id="PRO_5022170554" evidence="3">
    <location>
        <begin position="30"/>
        <end position="681"/>
    </location>
</feature>
<dbReference type="PANTHER" id="PTHR30290:SF62">
    <property type="entry name" value="OLIGOPEPTIDE ABC TRANSPORTER, PERIPLASMIC OLIGOPEPTIDE-BINDING PROTEIN"/>
    <property type="match status" value="1"/>
</dbReference>
<dbReference type="InterPro" id="IPR039424">
    <property type="entry name" value="SBP_5"/>
</dbReference>
<dbReference type="Gene3D" id="3.40.190.10">
    <property type="entry name" value="Periplasmic binding protein-like II"/>
    <property type="match status" value="1"/>
</dbReference>
<dbReference type="PROSITE" id="PS51257">
    <property type="entry name" value="PROKAR_LIPOPROTEIN"/>
    <property type="match status" value="1"/>
</dbReference>
<keyword evidence="6" id="KW-1185">Reference proteome</keyword>
<dbReference type="GO" id="GO:0043190">
    <property type="term" value="C:ATP-binding cassette (ABC) transporter complex"/>
    <property type="evidence" value="ECO:0007669"/>
    <property type="project" value="InterPro"/>
</dbReference>
<feature type="compositionally biased region" description="Low complexity" evidence="2">
    <location>
        <begin position="29"/>
        <end position="59"/>
    </location>
</feature>
<dbReference type="CDD" id="cd08500">
    <property type="entry name" value="PBP2_NikA_DppA_OppA_like_4"/>
    <property type="match status" value="1"/>
</dbReference>
<dbReference type="OrthoDB" id="3720945at2"/>